<dbReference type="PANTHER" id="PTHR11732">
    <property type="entry name" value="ALDO/KETO REDUCTASE"/>
    <property type="match status" value="1"/>
</dbReference>
<dbReference type="RefSeq" id="WP_311368677.1">
    <property type="nucleotide sequence ID" value="NZ_JAVRHX010000002.1"/>
</dbReference>
<dbReference type="InterPro" id="IPR020471">
    <property type="entry name" value="AKR"/>
</dbReference>
<dbReference type="PRINTS" id="PR00069">
    <property type="entry name" value="ALDKETRDTASE"/>
</dbReference>
<dbReference type="PROSITE" id="PS00798">
    <property type="entry name" value="ALDOKETO_REDUCTASE_1"/>
    <property type="match status" value="1"/>
</dbReference>
<proteinExistence type="predicted"/>
<dbReference type="InterPro" id="IPR036812">
    <property type="entry name" value="NAD(P)_OxRdtase_dom_sf"/>
</dbReference>
<dbReference type="PROSITE" id="PS00062">
    <property type="entry name" value="ALDOKETO_REDUCTASE_2"/>
    <property type="match status" value="1"/>
</dbReference>
<reference evidence="2 3" key="1">
    <citation type="submission" date="2023-09" db="EMBL/GenBank/DDBJ databases">
        <authorList>
            <person name="Rey-Velasco X."/>
        </authorList>
    </citation>
    <scope>NUCLEOTIDE SEQUENCE [LARGE SCALE GENOMIC DNA]</scope>
    <source>
        <strain evidence="2 3">P117</strain>
    </source>
</reference>
<dbReference type="PIRSF" id="PIRSF000097">
    <property type="entry name" value="AKR"/>
    <property type="match status" value="1"/>
</dbReference>
<dbReference type="EMBL" id="JAVRHX010000002">
    <property type="protein sequence ID" value="MDT0595162.1"/>
    <property type="molecule type" value="Genomic_DNA"/>
</dbReference>
<evidence type="ECO:0000313" key="2">
    <source>
        <dbReference type="EMBL" id="MDT0595162.1"/>
    </source>
</evidence>
<protein>
    <submittedName>
        <fullName evidence="2">Aldo/keto reductase</fullName>
    </submittedName>
</protein>
<name>A0ABU2ZUR5_9ALTE</name>
<keyword evidence="3" id="KW-1185">Reference proteome</keyword>
<dbReference type="Pfam" id="PF00248">
    <property type="entry name" value="Aldo_ket_red"/>
    <property type="match status" value="1"/>
</dbReference>
<evidence type="ECO:0000259" key="1">
    <source>
        <dbReference type="Pfam" id="PF00248"/>
    </source>
</evidence>
<dbReference type="SUPFAM" id="SSF51430">
    <property type="entry name" value="NAD(P)-linked oxidoreductase"/>
    <property type="match status" value="1"/>
</dbReference>
<gene>
    <name evidence="2" type="ORF">RM552_09930</name>
</gene>
<evidence type="ECO:0000313" key="3">
    <source>
        <dbReference type="Proteomes" id="UP001253545"/>
    </source>
</evidence>
<organism evidence="2 3">
    <name type="scientific">Glaciecola petra</name>
    <dbReference type="NCBI Taxonomy" id="3075602"/>
    <lineage>
        <taxon>Bacteria</taxon>
        <taxon>Pseudomonadati</taxon>
        <taxon>Pseudomonadota</taxon>
        <taxon>Gammaproteobacteria</taxon>
        <taxon>Alteromonadales</taxon>
        <taxon>Alteromonadaceae</taxon>
        <taxon>Glaciecola</taxon>
    </lineage>
</organism>
<dbReference type="Gene3D" id="3.20.20.100">
    <property type="entry name" value="NADP-dependent oxidoreductase domain"/>
    <property type="match status" value="1"/>
</dbReference>
<feature type="domain" description="NADP-dependent oxidoreductase" evidence="1">
    <location>
        <begin position="12"/>
        <end position="297"/>
    </location>
</feature>
<dbReference type="InterPro" id="IPR018170">
    <property type="entry name" value="Aldo/ket_reductase_CS"/>
</dbReference>
<dbReference type="InterPro" id="IPR023210">
    <property type="entry name" value="NADP_OxRdtase_dom"/>
</dbReference>
<dbReference type="PROSITE" id="PS00063">
    <property type="entry name" value="ALDOKETO_REDUCTASE_3"/>
    <property type="match status" value="1"/>
</dbReference>
<accession>A0ABU2ZUR5</accession>
<dbReference type="Proteomes" id="UP001253545">
    <property type="component" value="Unassembled WGS sequence"/>
</dbReference>
<comment type="caution">
    <text evidence="2">The sequence shown here is derived from an EMBL/GenBank/DDBJ whole genome shotgun (WGS) entry which is preliminary data.</text>
</comment>
<sequence>MTQQYKTIPAVGFGLWKIDKAVCADAVYNAIKVGYRHLDSACDYGNEVEVGNGIKRAIDDGLCTREELWVTSKLWNTYHAKEHVELALQKTLNDLQLDYVDLYLIHFPIAQKFVPFEERYPPEWLFDPSGAAPRLERAQVPLSETWQAMEALYHKGLSKQIGICNYNTGLLHDLMSYAKVKPSMLQIESHPYLTQQKLIRLAKDYGLQVTAFSPLGALSYLELDMAGANESVLEQSVVVAAADRLGKTPAQIVLRWGIQRGNAIIPKTTKPERLKENLDIADFVLSDDEMSAIDALNINRRFNDPGDFCEAAFNTFNPIYD</sequence>